<gene>
    <name evidence="6" type="ORF">GNP35_14165</name>
</gene>
<dbReference type="GO" id="GO:0016491">
    <property type="term" value="F:oxidoreductase activity"/>
    <property type="evidence" value="ECO:0007669"/>
    <property type="project" value="TreeGrafter"/>
</dbReference>
<dbReference type="GO" id="GO:0050660">
    <property type="term" value="F:flavin adenine dinucleotide binding"/>
    <property type="evidence" value="ECO:0007669"/>
    <property type="project" value="TreeGrafter"/>
</dbReference>
<name>A0A6N8FD63_9GAMM</name>
<dbReference type="EMBL" id="WOCD01000005">
    <property type="protein sequence ID" value="MUH73529.1"/>
    <property type="molecule type" value="Genomic_DNA"/>
</dbReference>
<accession>A0A6N8FD63</accession>
<keyword evidence="4" id="KW-0249">Electron transport</keyword>
<evidence type="ECO:0000259" key="5">
    <source>
        <dbReference type="PROSITE" id="PS50902"/>
    </source>
</evidence>
<dbReference type="Pfam" id="PF00258">
    <property type="entry name" value="Flavodoxin_1"/>
    <property type="match status" value="1"/>
</dbReference>
<reference evidence="6 7" key="1">
    <citation type="submission" date="2019-11" db="EMBL/GenBank/DDBJ databases">
        <title>P. haliotis isolates from Z. marina roots.</title>
        <authorList>
            <person name="Cohen M."/>
            <person name="Jospin G."/>
            <person name="Eisen J.A."/>
            <person name="Coil D.A."/>
        </authorList>
    </citation>
    <scope>NUCLEOTIDE SEQUENCE [LARGE SCALE GENOMIC DNA]</scope>
    <source>
        <strain evidence="6 7">UCD-MCMsp1aY</strain>
    </source>
</reference>
<dbReference type="RefSeq" id="WP_155696857.1">
    <property type="nucleotide sequence ID" value="NZ_WOCD01000005.1"/>
</dbReference>
<dbReference type="OrthoDB" id="359268at2"/>
<keyword evidence="2" id="KW-0285">Flavoprotein</keyword>
<dbReference type="PRINTS" id="PR00369">
    <property type="entry name" value="FLAVODOXIN"/>
</dbReference>
<dbReference type="PANTHER" id="PTHR19384:SF128">
    <property type="entry name" value="NADPH OXIDOREDUCTASE A"/>
    <property type="match status" value="1"/>
</dbReference>
<evidence type="ECO:0000313" key="7">
    <source>
        <dbReference type="Proteomes" id="UP000439994"/>
    </source>
</evidence>
<dbReference type="GO" id="GO:0005829">
    <property type="term" value="C:cytosol"/>
    <property type="evidence" value="ECO:0007669"/>
    <property type="project" value="TreeGrafter"/>
</dbReference>
<evidence type="ECO:0000256" key="2">
    <source>
        <dbReference type="ARBA" id="ARBA00022630"/>
    </source>
</evidence>
<protein>
    <submittedName>
        <fullName evidence="6">FMN-binding protein MioC</fullName>
    </submittedName>
</protein>
<dbReference type="PROSITE" id="PS50902">
    <property type="entry name" value="FLAVODOXIN_LIKE"/>
    <property type="match status" value="1"/>
</dbReference>
<dbReference type="InterPro" id="IPR008254">
    <property type="entry name" value="Flavodoxin/NO_synth"/>
</dbReference>
<keyword evidence="3" id="KW-0288">FMN</keyword>
<dbReference type="Proteomes" id="UP000439994">
    <property type="component" value="Unassembled WGS sequence"/>
</dbReference>
<proteinExistence type="predicted"/>
<evidence type="ECO:0000256" key="3">
    <source>
        <dbReference type="ARBA" id="ARBA00022643"/>
    </source>
</evidence>
<dbReference type="Gene3D" id="3.40.50.360">
    <property type="match status" value="1"/>
</dbReference>
<dbReference type="InterPro" id="IPR029039">
    <property type="entry name" value="Flavoprotein-like_sf"/>
</dbReference>
<dbReference type="GO" id="GO:0010181">
    <property type="term" value="F:FMN binding"/>
    <property type="evidence" value="ECO:0007669"/>
    <property type="project" value="InterPro"/>
</dbReference>
<evidence type="ECO:0000256" key="1">
    <source>
        <dbReference type="ARBA" id="ARBA00001917"/>
    </source>
</evidence>
<evidence type="ECO:0000313" key="6">
    <source>
        <dbReference type="EMBL" id="MUH73529.1"/>
    </source>
</evidence>
<comment type="caution">
    <text evidence="6">The sequence shown here is derived from an EMBL/GenBank/DDBJ whole genome shotgun (WGS) entry which is preliminary data.</text>
</comment>
<keyword evidence="4" id="KW-0813">Transport</keyword>
<keyword evidence="7" id="KW-1185">Reference proteome</keyword>
<dbReference type="PANTHER" id="PTHR19384">
    <property type="entry name" value="NITRIC OXIDE SYNTHASE-RELATED"/>
    <property type="match status" value="1"/>
</dbReference>
<dbReference type="SUPFAM" id="SSF52218">
    <property type="entry name" value="Flavoproteins"/>
    <property type="match status" value="1"/>
</dbReference>
<organism evidence="6 7">
    <name type="scientific">Psychrosphaera haliotis</name>
    <dbReference type="NCBI Taxonomy" id="555083"/>
    <lineage>
        <taxon>Bacteria</taxon>
        <taxon>Pseudomonadati</taxon>
        <taxon>Pseudomonadota</taxon>
        <taxon>Gammaproteobacteria</taxon>
        <taxon>Alteromonadales</taxon>
        <taxon>Pseudoalteromonadaceae</taxon>
        <taxon>Psychrosphaera</taxon>
    </lineage>
</organism>
<dbReference type="InterPro" id="IPR001094">
    <property type="entry name" value="Flavdoxin-like"/>
</dbReference>
<feature type="domain" description="Flavodoxin-like" evidence="5">
    <location>
        <begin position="2"/>
        <end position="140"/>
    </location>
</feature>
<sequence>MIKIIVGTETGTAEYVADEVLDLLGEHDLNAEVIDQISELSLDDTETLVICTSTHGAGEVPNNLKKFEQWLQTSPNLENKKFAVIGLGDSSYDTFCQAAKSLDELLSNANANRMFTPIFADAMSDELPEDIVLLLLKAQLDKFV</sequence>
<evidence type="ECO:0000256" key="4">
    <source>
        <dbReference type="ARBA" id="ARBA00022982"/>
    </source>
</evidence>
<comment type="cofactor">
    <cofactor evidence="1">
        <name>FMN</name>
        <dbReference type="ChEBI" id="CHEBI:58210"/>
    </cofactor>
</comment>
<dbReference type="AlphaFoldDB" id="A0A6N8FD63"/>